<evidence type="ECO:0000313" key="2">
    <source>
        <dbReference type="EMBL" id="GGC26532.1"/>
    </source>
</evidence>
<accession>A0ABQ1LQI7</accession>
<dbReference type="RefSeq" id="WP_188749801.1">
    <property type="nucleotide sequence ID" value="NZ_BMIK01000004.1"/>
</dbReference>
<evidence type="ECO:0000313" key="3">
    <source>
        <dbReference type="Proteomes" id="UP000597338"/>
    </source>
</evidence>
<comment type="caution">
    <text evidence="2">The sequence shown here is derived from an EMBL/GenBank/DDBJ whole genome shotgun (WGS) entry which is preliminary data.</text>
</comment>
<name>A0ABQ1LQI7_9SPHI</name>
<sequence length="202" mass="23318">MRSYSMVLPPTRNNLWEYTRLKGNISIILLFSALGLIAQESKFDKKVAVDQLPVPNENKQLFYLQRDPDENTVIYQLNMKDSVVDSDEPINVYWIRYAEGGIRKDLNFIQRTMAYGISHKQLDNGSYELRLAAYKSHPLRLSYCDKSKKYVVYTSINNREAILDRIFVRIDGGSQLNPDIAYFELSGRDAATLARVAERIKP</sequence>
<dbReference type="EMBL" id="BMIK01000004">
    <property type="protein sequence ID" value="GGC26532.1"/>
    <property type="molecule type" value="Genomic_DNA"/>
</dbReference>
<keyword evidence="3" id="KW-1185">Reference proteome</keyword>
<dbReference type="InterPro" id="IPR032269">
    <property type="entry name" value="DUF4833"/>
</dbReference>
<dbReference type="Proteomes" id="UP000597338">
    <property type="component" value="Unassembled WGS sequence"/>
</dbReference>
<reference evidence="3" key="1">
    <citation type="journal article" date="2019" name="Int. J. Syst. Evol. Microbiol.">
        <title>The Global Catalogue of Microorganisms (GCM) 10K type strain sequencing project: providing services to taxonomists for standard genome sequencing and annotation.</title>
        <authorList>
            <consortium name="The Broad Institute Genomics Platform"/>
            <consortium name="The Broad Institute Genome Sequencing Center for Infectious Disease"/>
            <person name="Wu L."/>
            <person name="Ma J."/>
        </authorList>
    </citation>
    <scope>NUCLEOTIDE SEQUENCE [LARGE SCALE GENOMIC DNA]</scope>
    <source>
        <strain evidence="3">CGMCC 1.15342</strain>
    </source>
</reference>
<protein>
    <recommendedName>
        <fullName evidence="1">DUF4833 domain-containing protein</fullName>
    </recommendedName>
</protein>
<gene>
    <name evidence="2" type="ORF">GCM10011386_18220</name>
</gene>
<organism evidence="2 3">
    <name type="scientific">Parapedobacter defluvii</name>
    <dbReference type="NCBI Taxonomy" id="2045106"/>
    <lineage>
        <taxon>Bacteria</taxon>
        <taxon>Pseudomonadati</taxon>
        <taxon>Bacteroidota</taxon>
        <taxon>Sphingobacteriia</taxon>
        <taxon>Sphingobacteriales</taxon>
        <taxon>Sphingobacteriaceae</taxon>
        <taxon>Parapedobacter</taxon>
    </lineage>
</organism>
<feature type="domain" description="DUF4833" evidence="1">
    <location>
        <begin position="62"/>
        <end position="199"/>
    </location>
</feature>
<proteinExistence type="predicted"/>
<dbReference type="Pfam" id="PF16117">
    <property type="entry name" value="DUF4833"/>
    <property type="match status" value="1"/>
</dbReference>
<evidence type="ECO:0000259" key="1">
    <source>
        <dbReference type="Pfam" id="PF16117"/>
    </source>
</evidence>